<evidence type="ECO:0000313" key="2">
    <source>
        <dbReference type="Proteomes" id="UP001599756"/>
    </source>
</evidence>
<sequence>MRSTYAARRAALLTALSEHAPGLPVTGLAAGFHAVAHLPADTDEHHVIAAARAREVGLYGMSACRASHAGAPAQLVLGFGNVTERAITTGIAAIGELLTGRLKSTRR</sequence>
<dbReference type="Proteomes" id="UP001599756">
    <property type="component" value="Unassembled WGS sequence"/>
</dbReference>
<dbReference type="InterPro" id="IPR015422">
    <property type="entry name" value="PyrdxlP-dep_Trfase_small"/>
</dbReference>
<protein>
    <recommendedName>
        <fullName evidence="3">Aminotransferase class I/classII domain-containing protein</fullName>
    </recommendedName>
</protein>
<gene>
    <name evidence="1" type="ORF">ACFW88_17665</name>
</gene>
<proteinExistence type="predicted"/>
<dbReference type="RefSeq" id="WP_381841581.1">
    <property type="nucleotide sequence ID" value="NZ_JBHYTS010000025.1"/>
</dbReference>
<reference evidence="1 2" key="1">
    <citation type="submission" date="2024-09" db="EMBL/GenBank/DDBJ databases">
        <title>The Natural Products Discovery Center: Release of the First 8490 Sequenced Strains for Exploring Actinobacteria Biosynthetic Diversity.</title>
        <authorList>
            <person name="Kalkreuter E."/>
            <person name="Kautsar S.A."/>
            <person name="Yang D."/>
            <person name="Bader C.D."/>
            <person name="Teijaro C.N."/>
            <person name="Fluegel L."/>
            <person name="Davis C.M."/>
            <person name="Simpson J.R."/>
            <person name="Lauterbach L."/>
            <person name="Steele A.D."/>
            <person name="Gui C."/>
            <person name="Meng S."/>
            <person name="Li G."/>
            <person name="Viehrig K."/>
            <person name="Ye F."/>
            <person name="Su P."/>
            <person name="Kiefer A.F."/>
            <person name="Nichols A."/>
            <person name="Cepeda A.J."/>
            <person name="Yan W."/>
            <person name="Fan B."/>
            <person name="Jiang Y."/>
            <person name="Adhikari A."/>
            <person name="Zheng C.-J."/>
            <person name="Schuster L."/>
            <person name="Cowan T.M."/>
            <person name="Smanski M.J."/>
            <person name="Chevrette M.G."/>
            <person name="De Carvalho L.P.S."/>
            <person name="Shen B."/>
        </authorList>
    </citation>
    <scope>NUCLEOTIDE SEQUENCE [LARGE SCALE GENOMIC DNA]</scope>
    <source>
        <strain evidence="1 2">NPDC059500</strain>
    </source>
</reference>
<keyword evidence="2" id="KW-1185">Reference proteome</keyword>
<dbReference type="SUPFAM" id="SSF53383">
    <property type="entry name" value="PLP-dependent transferases"/>
    <property type="match status" value="1"/>
</dbReference>
<organism evidence="1 2">
    <name type="scientific">Streptomyces anandii</name>
    <dbReference type="NCBI Taxonomy" id="285454"/>
    <lineage>
        <taxon>Bacteria</taxon>
        <taxon>Bacillati</taxon>
        <taxon>Actinomycetota</taxon>
        <taxon>Actinomycetes</taxon>
        <taxon>Kitasatosporales</taxon>
        <taxon>Streptomycetaceae</taxon>
        <taxon>Streptomyces</taxon>
    </lineage>
</organism>
<dbReference type="Gene3D" id="3.90.1150.10">
    <property type="entry name" value="Aspartate Aminotransferase, domain 1"/>
    <property type="match status" value="1"/>
</dbReference>
<comment type="caution">
    <text evidence="1">The sequence shown here is derived from an EMBL/GenBank/DDBJ whole genome shotgun (WGS) entry which is preliminary data.</text>
</comment>
<dbReference type="InterPro" id="IPR015424">
    <property type="entry name" value="PyrdxlP-dep_Trfase"/>
</dbReference>
<accession>A0ABW6H6T5</accession>
<dbReference type="PANTHER" id="PTHR46577">
    <property type="entry name" value="HTH-TYPE TRANSCRIPTIONAL REGULATORY PROTEIN GABR"/>
    <property type="match status" value="1"/>
</dbReference>
<name>A0ABW6H6T5_9ACTN</name>
<dbReference type="PANTHER" id="PTHR46577:SF1">
    <property type="entry name" value="HTH-TYPE TRANSCRIPTIONAL REGULATORY PROTEIN GABR"/>
    <property type="match status" value="1"/>
</dbReference>
<dbReference type="EMBL" id="JBHYTS010000025">
    <property type="protein sequence ID" value="MFE1752340.1"/>
    <property type="molecule type" value="Genomic_DNA"/>
</dbReference>
<evidence type="ECO:0000313" key="1">
    <source>
        <dbReference type="EMBL" id="MFE1752340.1"/>
    </source>
</evidence>
<evidence type="ECO:0008006" key="3">
    <source>
        <dbReference type="Google" id="ProtNLM"/>
    </source>
</evidence>
<dbReference type="InterPro" id="IPR051446">
    <property type="entry name" value="HTH_trans_reg/aminotransferase"/>
</dbReference>